<dbReference type="CDD" id="cd14752">
    <property type="entry name" value="GH31_N"/>
    <property type="match status" value="1"/>
</dbReference>
<evidence type="ECO:0000256" key="2">
    <source>
        <dbReference type="RuleBase" id="RU361185"/>
    </source>
</evidence>
<keyword evidence="2 8" id="KW-0326">Glycosidase</keyword>
<dbReference type="SUPFAM" id="SSF51445">
    <property type="entry name" value="(Trans)glycosidases"/>
    <property type="match status" value="1"/>
</dbReference>
<dbReference type="KEGG" id="aba:Acid345_0650"/>
<reference evidence="8 9" key="1">
    <citation type="journal article" date="2009" name="Appl. Environ. Microbiol.">
        <title>Three genomes from the phylum Acidobacteria provide insight into the lifestyles of these microorganisms in soils.</title>
        <authorList>
            <person name="Ward N.L."/>
            <person name="Challacombe J.F."/>
            <person name="Janssen P.H."/>
            <person name="Henrissat B."/>
            <person name="Coutinho P.M."/>
            <person name="Wu M."/>
            <person name="Xie G."/>
            <person name="Haft D.H."/>
            <person name="Sait M."/>
            <person name="Badger J."/>
            <person name="Barabote R.D."/>
            <person name="Bradley B."/>
            <person name="Brettin T.S."/>
            <person name="Brinkac L.M."/>
            <person name="Bruce D."/>
            <person name="Creasy T."/>
            <person name="Daugherty S.C."/>
            <person name="Davidsen T.M."/>
            <person name="DeBoy R.T."/>
            <person name="Detter J.C."/>
            <person name="Dodson R.J."/>
            <person name="Durkin A.S."/>
            <person name="Ganapathy A."/>
            <person name="Gwinn-Giglio M."/>
            <person name="Han C.S."/>
            <person name="Khouri H."/>
            <person name="Kiss H."/>
            <person name="Kothari S.P."/>
            <person name="Madupu R."/>
            <person name="Nelson K.E."/>
            <person name="Nelson W.C."/>
            <person name="Paulsen I."/>
            <person name="Penn K."/>
            <person name="Ren Q."/>
            <person name="Rosovitz M.J."/>
            <person name="Selengut J.D."/>
            <person name="Shrivastava S."/>
            <person name="Sullivan S.A."/>
            <person name="Tapia R."/>
            <person name="Thompson L.S."/>
            <person name="Watkins K.L."/>
            <person name="Yang Q."/>
            <person name="Yu C."/>
            <person name="Zafar N."/>
            <person name="Zhou L."/>
            <person name="Kuske C.R."/>
        </authorList>
    </citation>
    <scope>NUCLEOTIDE SEQUENCE [LARGE SCALE GENOMIC DNA]</scope>
    <source>
        <strain evidence="8 9">Ellin345</strain>
    </source>
</reference>
<evidence type="ECO:0000313" key="8">
    <source>
        <dbReference type="EMBL" id="ABF39655.1"/>
    </source>
</evidence>
<dbReference type="GO" id="GO:0005975">
    <property type="term" value="P:carbohydrate metabolic process"/>
    <property type="evidence" value="ECO:0007669"/>
    <property type="project" value="InterPro"/>
</dbReference>
<evidence type="ECO:0000256" key="1">
    <source>
        <dbReference type="ARBA" id="ARBA00007806"/>
    </source>
</evidence>
<dbReference type="PANTHER" id="PTHR22762">
    <property type="entry name" value="ALPHA-GLUCOSIDASE"/>
    <property type="match status" value="1"/>
</dbReference>
<dbReference type="EnsemblBacteria" id="ABF39655">
    <property type="protein sequence ID" value="ABF39655"/>
    <property type="gene ID" value="Acid345_0650"/>
</dbReference>
<evidence type="ECO:0000259" key="5">
    <source>
        <dbReference type="Pfam" id="PF13802"/>
    </source>
</evidence>
<dbReference type="Gene3D" id="2.60.40.1760">
    <property type="entry name" value="glycosyl hydrolase (family 31)"/>
    <property type="match status" value="1"/>
</dbReference>
<dbReference type="GO" id="GO:0004558">
    <property type="term" value="F:alpha-1,4-glucosidase activity"/>
    <property type="evidence" value="ECO:0007669"/>
    <property type="project" value="UniProtKB-EC"/>
</dbReference>
<name>Q1ITZ5_KORVE</name>
<feature type="domain" description="Glycoside hydrolase family 31 N-terminal" evidence="5">
    <location>
        <begin position="57"/>
        <end position="223"/>
    </location>
</feature>
<dbReference type="Proteomes" id="UP000002432">
    <property type="component" value="Chromosome"/>
</dbReference>
<accession>Q1ITZ5</accession>
<gene>
    <name evidence="8" type="ordered locus">Acid345_0650</name>
</gene>
<dbReference type="CAZy" id="GH31">
    <property type="family name" value="Glycoside Hydrolase Family 31"/>
</dbReference>
<evidence type="ECO:0000259" key="4">
    <source>
        <dbReference type="Pfam" id="PF01055"/>
    </source>
</evidence>
<comment type="similarity">
    <text evidence="1 2">Belongs to the glycosyl hydrolase 31 family.</text>
</comment>
<proteinExistence type="inferred from homology"/>
<dbReference type="eggNOG" id="COG1501">
    <property type="taxonomic scope" value="Bacteria"/>
</dbReference>
<dbReference type="EC" id="3.2.1.20" evidence="8"/>
<dbReference type="PANTHER" id="PTHR22762:SF120">
    <property type="entry name" value="HETEROGLYCAN GLUCOSIDASE 1"/>
    <property type="match status" value="1"/>
</dbReference>
<feature type="domain" description="DUF5110" evidence="6">
    <location>
        <begin position="703"/>
        <end position="771"/>
    </location>
</feature>
<dbReference type="RefSeq" id="WP_011521457.1">
    <property type="nucleotide sequence ID" value="NC_008009.1"/>
</dbReference>
<dbReference type="InterPro" id="IPR017853">
    <property type="entry name" value="GH"/>
</dbReference>
<dbReference type="SUPFAM" id="SSF51011">
    <property type="entry name" value="Glycosyl hydrolase domain"/>
    <property type="match status" value="1"/>
</dbReference>
<evidence type="ECO:0000313" key="9">
    <source>
        <dbReference type="Proteomes" id="UP000002432"/>
    </source>
</evidence>
<feature type="signal peptide" evidence="3">
    <location>
        <begin position="1"/>
        <end position="30"/>
    </location>
</feature>
<dbReference type="STRING" id="204669.Acid345_0650"/>
<keyword evidence="9" id="KW-1185">Reference proteome</keyword>
<dbReference type="GO" id="GO:0030246">
    <property type="term" value="F:carbohydrate binding"/>
    <property type="evidence" value="ECO:0007669"/>
    <property type="project" value="InterPro"/>
</dbReference>
<dbReference type="HOGENOM" id="CLU_000631_7_2_0"/>
<feature type="domain" description="Glycoside hydrolase family 31 TIM barrel" evidence="4">
    <location>
        <begin position="266"/>
        <end position="592"/>
    </location>
</feature>
<dbReference type="Gene3D" id="2.60.40.1180">
    <property type="entry name" value="Golgi alpha-mannosidase II"/>
    <property type="match status" value="2"/>
</dbReference>
<evidence type="ECO:0000256" key="3">
    <source>
        <dbReference type="SAM" id="SignalP"/>
    </source>
</evidence>
<dbReference type="InterPro" id="IPR025887">
    <property type="entry name" value="Glyco_hydro_31_N_dom"/>
</dbReference>
<dbReference type="InterPro" id="IPR013780">
    <property type="entry name" value="Glyco_hydro_b"/>
</dbReference>
<dbReference type="Pfam" id="PF13802">
    <property type="entry name" value="Gal_mutarotas_2"/>
    <property type="match status" value="1"/>
</dbReference>
<feature type="domain" description="Glycosyl hydrolase family 31 C-terminal" evidence="7">
    <location>
        <begin position="601"/>
        <end position="687"/>
    </location>
</feature>
<dbReference type="InterPro" id="IPR000322">
    <property type="entry name" value="Glyco_hydro_31_TIM"/>
</dbReference>
<dbReference type="AlphaFoldDB" id="Q1ITZ5"/>
<dbReference type="EMBL" id="CP000360">
    <property type="protein sequence ID" value="ABF39655.1"/>
    <property type="molecule type" value="Genomic_DNA"/>
</dbReference>
<protein>
    <submittedName>
        <fullName evidence="8">Alpha-glucosidase</fullName>
        <ecNumber evidence="8">3.2.1.20</ecNumber>
    </submittedName>
</protein>
<evidence type="ECO:0000259" key="7">
    <source>
        <dbReference type="Pfam" id="PF21365"/>
    </source>
</evidence>
<feature type="chain" id="PRO_5004191655" evidence="3">
    <location>
        <begin position="31"/>
        <end position="828"/>
    </location>
</feature>
<sequence>MSYEYRPRTCRTFIFRVACFVLLALSATFADWQSIGDLKPRGRQANEFTFVNARTTVAITVLAPDIVRVRAVAGTSLPPDHSYAVVKTDWPAVKVDFSSKENVESIRTEQLEVRVQLAPFRLAFYDAKGRLISKDADDQGMSWDGHRVRVWKDQPTDEHYFGFGEKSTPLDKRGRSLVMWNKDPEGFDGTTEPLYQSVPFFVALRQGRAYGTFLDNTWRSSFDMGSEIPDVYSFGAENGELNYYFFAGPTPKQIVSRFTELVGRVPMPPRWSLGYIQSRYSYYPETKVRFIAENFRERDIPCDGIFLDIDFMDGFRVFTWDKSRFPDPKRMMTDLRQQGFHIIAIVDPMVKVDPNYWVYKQGLENNYFVKKPDGTVFTGKGWGGQSAYPDFASSKVRDWWAGLYKEQIDQGVAGILTDMNEPAVIGTNGPTTTFDMDMVHHTEMGPRTHAEIHNVYGMLETLATRDGMLRARPNERPFIITRATFAGGQRYAAQWSGDNFGTWDHLRLSMPMLNGMGLSGLQFVGADIGGIMPVPSPELYTRWMQTGVLTPFVWTHSLGPGNLEPWGFGNRMEAINRESIKLRYRLMPYIYTTFWEAATTGQPIMRPLLLEYPDDPWAIGTNDEYLFGNDLLVAPIVKDYDESRGVYLPKGTWYDYWTDHKYVGPQMITVNAPLDRLPLFVRGGAILPSQQDMQHTDQFPIDPLTLDIYPDSSSSRQYYDDDGISFGYQKGAYYVQTITAEATTAGVNVTLSAPEGSFRPPKRSLVLRVHLQAAPPSGVSLGTSRLSQQESVKKLQEVQNGWLYDSDSHTVWIKFPDQEAAASVAISR</sequence>
<dbReference type="InterPro" id="IPR033403">
    <property type="entry name" value="DUF5110"/>
</dbReference>
<dbReference type="InterPro" id="IPR048395">
    <property type="entry name" value="Glyco_hydro_31_C"/>
</dbReference>
<dbReference type="Pfam" id="PF01055">
    <property type="entry name" value="Glyco_hydro_31_2nd"/>
    <property type="match status" value="1"/>
</dbReference>
<dbReference type="Pfam" id="PF21365">
    <property type="entry name" value="Glyco_hydro_31_3rd"/>
    <property type="match status" value="1"/>
</dbReference>
<dbReference type="InterPro" id="IPR011013">
    <property type="entry name" value="Gal_mutarotase_sf_dom"/>
</dbReference>
<dbReference type="CDD" id="cd06604">
    <property type="entry name" value="GH31_glucosidase_II_MalA"/>
    <property type="match status" value="1"/>
</dbReference>
<keyword evidence="3" id="KW-0732">Signal</keyword>
<dbReference type="SUPFAM" id="SSF74650">
    <property type="entry name" value="Galactose mutarotase-like"/>
    <property type="match status" value="1"/>
</dbReference>
<dbReference type="Gene3D" id="3.20.20.80">
    <property type="entry name" value="Glycosidases"/>
    <property type="match status" value="2"/>
</dbReference>
<evidence type="ECO:0000259" key="6">
    <source>
        <dbReference type="Pfam" id="PF17137"/>
    </source>
</evidence>
<organism evidence="8 9">
    <name type="scientific">Koribacter versatilis (strain Ellin345)</name>
    <dbReference type="NCBI Taxonomy" id="204669"/>
    <lineage>
        <taxon>Bacteria</taxon>
        <taxon>Pseudomonadati</taxon>
        <taxon>Acidobacteriota</taxon>
        <taxon>Terriglobia</taxon>
        <taxon>Terriglobales</taxon>
        <taxon>Candidatus Korobacteraceae</taxon>
        <taxon>Candidatus Korobacter</taxon>
    </lineage>
</organism>
<dbReference type="Pfam" id="PF17137">
    <property type="entry name" value="DUF5110"/>
    <property type="match status" value="1"/>
</dbReference>
<keyword evidence="2 8" id="KW-0378">Hydrolase</keyword>